<keyword evidence="2" id="KW-0812">Transmembrane</keyword>
<feature type="compositionally biased region" description="Low complexity" evidence="1">
    <location>
        <begin position="174"/>
        <end position="184"/>
    </location>
</feature>
<protein>
    <submittedName>
        <fullName evidence="3">Uncharacterized protein</fullName>
    </submittedName>
</protein>
<evidence type="ECO:0000256" key="1">
    <source>
        <dbReference type="SAM" id="MobiDB-lite"/>
    </source>
</evidence>
<comment type="caution">
    <text evidence="3">The sequence shown here is derived from an EMBL/GenBank/DDBJ whole genome shotgun (WGS) entry which is preliminary data.</text>
</comment>
<feature type="transmembrane region" description="Helical" evidence="2">
    <location>
        <begin position="31"/>
        <end position="53"/>
    </location>
</feature>
<evidence type="ECO:0000313" key="4">
    <source>
        <dbReference type="Proteomes" id="UP001147653"/>
    </source>
</evidence>
<dbReference type="RefSeq" id="WP_270028590.1">
    <property type="nucleotide sequence ID" value="NZ_JAPDDP010000069.1"/>
</dbReference>
<dbReference type="AlphaFoldDB" id="A0A9X3SID1"/>
<proteinExistence type="predicted"/>
<organism evidence="3 4">
    <name type="scientific">Solirubrobacter phytolaccae</name>
    <dbReference type="NCBI Taxonomy" id="1404360"/>
    <lineage>
        <taxon>Bacteria</taxon>
        <taxon>Bacillati</taxon>
        <taxon>Actinomycetota</taxon>
        <taxon>Thermoleophilia</taxon>
        <taxon>Solirubrobacterales</taxon>
        <taxon>Solirubrobacteraceae</taxon>
        <taxon>Solirubrobacter</taxon>
    </lineage>
</organism>
<accession>A0A9X3SID1</accession>
<dbReference type="EMBL" id="JAPDDP010000069">
    <property type="protein sequence ID" value="MDA0184172.1"/>
    <property type="molecule type" value="Genomic_DNA"/>
</dbReference>
<keyword evidence="2" id="KW-1133">Transmembrane helix</keyword>
<dbReference type="Proteomes" id="UP001147653">
    <property type="component" value="Unassembled WGS sequence"/>
</dbReference>
<name>A0A9X3SID1_9ACTN</name>
<keyword evidence="2" id="KW-0472">Membrane</keyword>
<gene>
    <name evidence="3" type="ORF">OJ997_27935</name>
</gene>
<sequence>MTAFDQFEKHLSDAGDAMALRNVRSRRRRRLATIALTGTLAFGGVAAAAAPLWQPLLGDDQRGNPTTDRSAVPADQLEAIGALRRPQTPGDRAEATRYALTQLPAHRVAGVRLDGVRAITPPDTDVELILIPAQAASEIRDALCLFVADEADGGAMSCFATSDVLEGGATLQTAGPASAAPSAPELRPTKTITPSDRITTSDAFTGKNPEAGLMDFYGLVPDGVSRVRIDSVDATVRENAFHLRASEATSPRSIEWFDRAGRPVSK</sequence>
<feature type="region of interest" description="Disordered" evidence="1">
    <location>
        <begin position="173"/>
        <end position="198"/>
    </location>
</feature>
<reference evidence="3" key="1">
    <citation type="submission" date="2022-10" db="EMBL/GenBank/DDBJ databases">
        <title>The WGS of Solirubrobacter phytolaccae KCTC 29190.</title>
        <authorList>
            <person name="Jiang Z."/>
        </authorList>
    </citation>
    <scope>NUCLEOTIDE SEQUENCE</scope>
    <source>
        <strain evidence="3">KCTC 29190</strain>
    </source>
</reference>
<evidence type="ECO:0000313" key="3">
    <source>
        <dbReference type="EMBL" id="MDA0184172.1"/>
    </source>
</evidence>
<keyword evidence="4" id="KW-1185">Reference proteome</keyword>
<evidence type="ECO:0000256" key="2">
    <source>
        <dbReference type="SAM" id="Phobius"/>
    </source>
</evidence>